<dbReference type="InterPro" id="IPR013766">
    <property type="entry name" value="Thioredoxin_domain"/>
</dbReference>
<dbReference type="SUPFAM" id="SSF52833">
    <property type="entry name" value="Thioredoxin-like"/>
    <property type="match status" value="3"/>
</dbReference>
<dbReference type="PANTHER" id="PTHR46426:SF1">
    <property type="entry name" value="PROTEIN DISULFIDE-ISOMERASE TMX3"/>
    <property type="match status" value="1"/>
</dbReference>
<evidence type="ECO:0000256" key="6">
    <source>
        <dbReference type="SAM" id="MobiDB-lite"/>
    </source>
</evidence>
<name>A0A1X0RBB5_RHIZD</name>
<dbReference type="InterPro" id="IPR017937">
    <property type="entry name" value="Thioredoxin_CS"/>
</dbReference>
<accession>A0A1X0RBB5</accession>
<evidence type="ECO:0000313" key="10">
    <source>
        <dbReference type="EMBL" id="ORE09282.1"/>
    </source>
</evidence>
<feature type="compositionally biased region" description="Acidic residues" evidence="6">
    <location>
        <begin position="137"/>
        <end position="200"/>
    </location>
</feature>
<dbReference type="Proteomes" id="UP000242414">
    <property type="component" value="Unassembled WGS sequence"/>
</dbReference>
<dbReference type="VEuPathDB" id="FungiDB:BCV72DRAFT_66241"/>
<proteinExistence type="predicted"/>
<organism evidence="10">
    <name type="scientific">Rhizopus microsporus var. microsporus</name>
    <dbReference type="NCBI Taxonomy" id="86635"/>
    <lineage>
        <taxon>Eukaryota</taxon>
        <taxon>Fungi</taxon>
        <taxon>Fungi incertae sedis</taxon>
        <taxon>Mucoromycota</taxon>
        <taxon>Mucoromycotina</taxon>
        <taxon>Mucoromycetes</taxon>
        <taxon>Mucorales</taxon>
        <taxon>Mucorineae</taxon>
        <taxon>Rhizopodaceae</taxon>
        <taxon>Rhizopus</taxon>
    </lineage>
</organism>
<feature type="transmembrane region" description="Helical" evidence="7">
    <location>
        <begin position="569"/>
        <end position="586"/>
    </location>
</feature>
<evidence type="ECO:0000256" key="5">
    <source>
        <dbReference type="ARBA" id="ARBA00045246"/>
    </source>
</evidence>
<dbReference type="InterPro" id="IPR052250">
    <property type="entry name" value="PDI_TMX3"/>
</dbReference>
<dbReference type="CDD" id="cd02961">
    <property type="entry name" value="PDI_a_family"/>
    <property type="match status" value="2"/>
</dbReference>
<dbReference type="Pfam" id="PF00085">
    <property type="entry name" value="Thioredoxin"/>
    <property type="match status" value="2"/>
</dbReference>
<comment type="subcellular location">
    <subcellularLocation>
        <location evidence="1">Endoplasmic reticulum membrane</location>
        <topology evidence="1">Single-pass membrane protein</topology>
    </subcellularLocation>
</comment>
<dbReference type="PANTHER" id="PTHR46426">
    <property type="entry name" value="PROTEIN DISULFIDE-ISOMERASE TMX3"/>
    <property type="match status" value="1"/>
</dbReference>
<evidence type="ECO:0000256" key="7">
    <source>
        <dbReference type="SAM" id="Phobius"/>
    </source>
</evidence>
<feature type="region of interest" description="Disordered" evidence="6">
    <location>
        <begin position="131"/>
        <end position="222"/>
    </location>
</feature>
<evidence type="ECO:0000259" key="9">
    <source>
        <dbReference type="PROSITE" id="PS51352"/>
    </source>
</evidence>
<feature type="domain" description="Thioredoxin" evidence="9">
    <location>
        <begin position="3"/>
        <end position="128"/>
    </location>
</feature>
<protein>
    <submittedName>
        <fullName evidence="10">Thioredoxin-like protein</fullName>
    </submittedName>
</protein>
<gene>
    <name evidence="10" type="ORF">BCV72DRAFT_66241</name>
</gene>
<dbReference type="InterPro" id="IPR036249">
    <property type="entry name" value="Thioredoxin-like_sf"/>
</dbReference>
<feature type="compositionally biased region" description="Basic and acidic residues" evidence="6">
    <location>
        <begin position="201"/>
        <end position="210"/>
    </location>
</feature>
<keyword evidence="4 7" id="KW-0472">Membrane</keyword>
<feature type="signal peptide" evidence="8">
    <location>
        <begin position="1"/>
        <end position="19"/>
    </location>
</feature>
<dbReference type="PROSITE" id="PS51352">
    <property type="entry name" value="THIOREDOXIN_2"/>
    <property type="match status" value="2"/>
</dbReference>
<dbReference type="EMBL" id="KV921877">
    <property type="protein sequence ID" value="ORE09282.1"/>
    <property type="molecule type" value="Genomic_DNA"/>
</dbReference>
<feature type="chain" id="PRO_5010872704" evidence="8">
    <location>
        <begin position="20"/>
        <end position="605"/>
    </location>
</feature>
<keyword evidence="8" id="KW-0732">Signal</keyword>
<keyword evidence="2 7" id="KW-0812">Transmembrane</keyword>
<evidence type="ECO:0000256" key="4">
    <source>
        <dbReference type="ARBA" id="ARBA00023136"/>
    </source>
</evidence>
<dbReference type="AlphaFoldDB" id="A0A1X0RBB5"/>
<dbReference type="Pfam" id="PF13848">
    <property type="entry name" value="Thioredoxin_6"/>
    <property type="match status" value="1"/>
</dbReference>
<dbReference type="PROSITE" id="PS00194">
    <property type="entry name" value="THIOREDOXIN_1"/>
    <property type="match status" value="1"/>
</dbReference>
<dbReference type="GO" id="GO:0005789">
    <property type="term" value="C:endoplasmic reticulum membrane"/>
    <property type="evidence" value="ECO:0007669"/>
    <property type="project" value="UniProtKB-SubCell"/>
</dbReference>
<comment type="function">
    <text evidence="5">Probable disulfide isomerase, which participates in the folding of proteins containing disulfide bonds. May act as a dithiol oxidase. Acts as a regulator of endoplasmic reticulum-mitochondria contact sites via its ability to regulate redox signals.</text>
</comment>
<dbReference type="Gene3D" id="3.40.30.10">
    <property type="entry name" value="Glutaredoxin"/>
    <property type="match status" value="3"/>
</dbReference>
<feature type="domain" description="Thioredoxin" evidence="9">
    <location>
        <begin position="180"/>
        <end position="425"/>
    </location>
</feature>
<reference evidence="10" key="1">
    <citation type="journal article" date="2016" name="Proc. Natl. Acad. Sci. U.S.A.">
        <title>Lipid metabolic changes in an early divergent fungus govern the establishment of a mutualistic symbiosis with endobacteria.</title>
        <authorList>
            <person name="Lastovetsky O.A."/>
            <person name="Gaspar M.L."/>
            <person name="Mondo S.J."/>
            <person name="LaButti K.M."/>
            <person name="Sandor L."/>
            <person name="Grigoriev I.V."/>
            <person name="Henry S.A."/>
            <person name="Pawlowska T.E."/>
        </authorList>
    </citation>
    <scope>NUCLEOTIDE SEQUENCE [LARGE SCALE GENOMIC DNA]</scope>
    <source>
        <strain evidence="10">ATCC 52814</strain>
    </source>
</reference>
<evidence type="ECO:0000256" key="2">
    <source>
        <dbReference type="ARBA" id="ARBA00022692"/>
    </source>
</evidence>
<evidence type="ECO:0000256" key="3">
    <source>
        <dbReference type="ARBA" id="ARBA00022989"/>
    </source>
</evidence>
<evidence type="ECO:0000256" key="8">
    <source>
        <dbReference type="SAM" id="SignalP"/>
    </source>
</evidence>
<dbReference type="PRINTS" id="PR00421">
    <property type="entry name" value="THIOREDOXIN"/>
</dbReference>
<sequence length="605" mass="69104">MLLKTAALCAGFLLTSIQAVSVELRPDNIKEITSSGQWLIEHFSPWCPHCQHFAPTWKQLSEDFGQLATTNNFHFGTINCAVQGDLCNKHNVHSIPNIQLWENGEYVETFSESREYAALAEYIKDKANAYSEADSLKEDDEEELTDEEEDVSKPDEEEEEEEEEGEEEEEEEEEGEEEEEEEGEEEPALEEEEEVEEEEPQKEQIDHSDTKSVLPNPQGISVDLDEQRLREVTSKKSDAWLIKFYAPWCGHCQRLAPTWVELAKQLRNEVNIGEVNCEQHPAACSEHGVSGYPTIKMYHHGEPTAYNDDRSLVSLIRFAKEYSGSPVKQVDKTNVVDAIHTSDVSVFYLSEDKQVPEIFEVAAKTYMNTVSFYASQDSTLIGQQFSLPAVVMVKDGKPKMYHSHDFTNTESNQRALLEWIDKEQYPLVAKLSPSNYQSILDGDRTVVMNVVDRPDLTDETKFRNVAIAWDRAQSNKAPIFVQVDKTVWGEYLDSTLNIQVERTPKVIIYNAATYEYFDKDLQRSELSSSNPEGIYLVLENLDKLRGSPAGGLHQRAYKSVRSGVQTVKSHWLISMMLLTLIGGYLYRRSTYYRPKKTYILPSHKD</sequence>
<dbReference type="OrthoDB" id="427280at2759"/>
<keyword evidence="3 7" id="KW-1133">Transmembrane helix</keyword>
<evidence type="ECO:0000256" key="1">
    <source>
        <dbReference type="ARBA" id="ARBA00004389"/>
    </source>
</evidence>